<dbReference type="KEGG" id="mgr:MGG_15581"/>
<dbReference type="EMBL" id="CM001232">
    <property type="protein sequence ID" value="EHA53967.1"/>
    <property type="molecule type" value="Genomic_DNA"/>
</dbReference>
<feature type="region of interest" description="Disordered" evidence="1">
    <location>
        <begin position="30"/>
        <end position="66"/>
    </location>
</feature>
<reference evidence="2 3" key="1">
    <citation type="journal article" date="2005" name="Nature">
        <title>The genome sequence of the rice blast fungus Magnaporthe grisea.</title>
        <authorList>
            <person name="Dean R.A."/>
            <person name="Talbot N.J."/>
            <person name="Ebbole D.J."/>
            <person name="Farman M.L."/>
            <person name="Mitchell T.K."/>
            <person name="Orbach M.J."/>
            <person name="Thon M."/>
            <person name="Kulkarni R."/>
            <person name="Xu J.R."/>
            <person name="Pan H."/>
            <person name="Read N.D."/>
            <person name="Lee Y.H."/>
            <person name="Carbone I."/>
            <person name="Brown D."/>
            <person name="Oh Y.Y."/>
            <person name="Donofrio N."/>
            <person name="Jeong J.S."/>
            <person name="Soanes D.M."/>
            <person name="Djonovic S."/>
            <person name="Kolomiets E."/>
            <person name="Rehmeyer C."/>
            <person name="Li W."/>
            <person name="Harding M."/>
            <person name="Kim S."/>
            <person name="Lebrun M.H."/>
            <person name="Bohnert H."/>
            <person name="Coughlan S."/>
            <person name="Butler J."/>
            <person name="Calvo S."/>
            <person name="Ma L.J."/>
            <person name="Nicol R."/>
            <person name="Purcell S."/>
            <person name="Nusbaum C."/>
            <person name="Galagan J.E."/>
            <person name="Birren B.W."/>
        </authorList>
    </citation>
    <scope>NUCLEOTIDE SEQUENCE [LARGE SCALE GENOMIC DNA]</scope>
    <source>
        <strain evidence="3">70-15 / ATCC MYA-4617 / FGSC 8958</strain>
    </source>
</reference>
<protein>
    <submittedName>
        <fullName evidence="2">Uncharacterized protein</fullName>
    </submittedName>
</protein>
<dbReference type="Proteomes" id="UP000009058">
    <property type="component" value="Chromosome 2"/>
</dbReference>
<organism evidence="2 3">
    <name type="scientific">Pyricularia oryzae (strain 70-15 / ATCC MYA-4617 / FGSC 8958)</name>
    <name type="common">Rice blast fungus</name>
    <name type="synonym">Magnaporthe oryzae</name>
    <dbReference type="NCBI Taxonomy" id="242507"/>
    <lineage>
        <taxon>Eukaryota</taxon>
        <taxon>Fungi</taxon>
        <taxon>Dikarya</taxon>
        <taxon>Ascomycota</taxon>
        <taxon>Pezizomycotina</taxon>
        <taxon>Sordariomycetes</taxon>
        <taxon>Sordariomycetidae</taxon>
        <taxon>Magnaporthales</taxon>
        <taxon>Pyriculariaceae</taxon>
        <taxon>Pyricularia</taxon>
    </lineage>
</organism>
<dbReference type="AlphaFoldDB" id="G4MU86"/>
<gene>
    <name evidence="2" type="ORF">MGG_15581</name>
</gene>
<evidence type="ECO:0000313" key="2">
    <source>
        <dbReference type="EMBL" id="EHA53967.1"/>
    </source>
</evidence>
<dbReference type="VEuPathDB" id="FungiDB:MGG_15581"/>
<reference key="2">
    <citation type="submission" date="2011-05" db="EMBL/GenBank/DDBJ databases">
        <title>The Genome Sequence of Magnaporthe oryzae 70-15.</title>
        <authorList>
            <consortium name="The Broad Institute Genome Sequencing Platform"/>
            <person name="Ma L.-J."/>
            <person name="Dead R."/>
            <person name="Young S.K."/>
            <person name="Zeng Q."/>
            <person name="Gargeya S."/>
            <person name="Fitzgerald M."/>
            <person name="Haas B."/>
            <person name="Abouelleil A."/>
            <person name="Alvarado L."/>
            <person name="Arachchi H.M."/>
            <person name="Berlin A."/>
            <person name="Brown A."/>
            <person name="Chapman S.B."/>
            <person name="Chen Z."/>
            <person name="Dunbar C."/>
            <person name="Freedman E."/>
            <person name="Gearin G."/>
            <person name="Gellesch M."/>
            <person name="Goldberg J."/>
            <person name="Griggs A."/>
            <person name="Gujja S."/>
            <person name="Heiman D."/>
            <person name="Howarth C."/>
            <person name="Larson L."/>
            <person name="Lui A."/>
            <person name="MacDonald P.J.P."/>
            <person name="Mehta T."/>
            <person name="Montmayeur A."/>
            <person name="Murphy C."/>
            <person name="Neiman D."/>
            <person name="Pearson M."/>
            <person name="Priest M."/>
            <person name="Roberts A."/>
            <person name="Saif S."/>
            <person name="Shea T."/>
            <person name="Shenoy N."/>
            <person name="Sisk P."/>
            <person name="Stolte C."/>
            <person name="Sykes S."/>
            <person name="Yandava C."/>
            <person name="Wortman J."/>
            <person name="Nusbaum C."/>
            <person name="Birren B."/>
        </authorList>
    </citation>
    <scope>NUCLEOTIDE SEQUENCE</scope>
    <source>
        <strain>70-15</strain>
    </source>
</reference>
<name>G4MU86_PYRO7</name>
<accession>G4MU86</accession>
<dbReference type="HOGENOM" id="CLU_2831658_0_0_1"/>
<dbReference type="InParanoid" id="G4MU86"/>
<evidence type="ECO:0000256" key="1">
    <source>
        <dbReference type="SAM" id="MobiDB-lite"/>
    </source>
</evidence>
<dbReference type="RefSeq" id="XP_003713774.1">
    <property type="nucleotide sequence ID" value="XM_003713726.1"/>
</dbReference>
<proteinExistence type="predicted"/>
<keyword evidence="3" id="KW-1185">Reference proteome</keyword>
<dbReference type="GeneID" id="12987231"/>
<sequence>MDAYPIEIQQHVGMYVLSTALSGAKGATIGSARGPWPKRHGGQGQAAQATKAHCNNQARMHDGEQF</sequence>
<evidence type="ECO:0000313" key="3">
    <source>
        <dbReference type="Proteomes" id="UP000009058"/>
    </source>
</evidence>